<evidence type="ECO:0000256" key="1">
    <source>
        <dbReference type="SAM" id="SignalP"/>
    </source>
</evidence>
<dbReference type="Proteomes" id="UP000321168">
    <property type="component" value="Unassembled WGS sequence"/>
</dbReference>
<dbReference type="NCBIfam" id="TIGR03519">
    <property type="entry name" value="T9SS_PorP_fam"/>
    <property type="match status" value="1"/>
</dbReference>
<sequence>MRAFIAISKLKYLITTTILVLCFAAHSQDVHFTQFDASPLSLNPANTGNFNGFWRFSANFRSQWRVLNYPFTSYSTGFERNMEDKGLPLSAGIYLLHDESGEAEINFNKVMTSIAINVGDEENKWSFGIQPALVNKRLNISRLTFPQQFNPSTGVHDPNADNGENLGSAITFFDLNAGIAWRKISGENVLKIGAAGFHLFQPNESLVGGTSKTPIRKVFHASYAFPISKSLTLMPKVLVHEQVKASEYLLGSYFINMLPPNAPNIQSVFLGIMSRFGVNRNLDAVLAVVGINYERWDLGFSYDINTSSLKSSTQGKGAIEFSVIYWNGKVRSTRTSIICERF</sequence>
<dbReference type="RefSeq" id="WP_147014951.1">
    <property type="nucleotide sequence ID" value="NZ_VORB01000008.1"/>
</dbReference>
<feature type="chain" id="PRO_5022954998" evidence="1">
    <location>
        <begin position="28"/>
        <end position="342"/>
    </location>
</feature>
<reference evidence="2 3" key="1">
    <citation type="submission" date="2019-08" db="EMBL/GenBank/DDBJ databases">
        <title>Genome of Luteibaculum oceani JCM 18817.</title>
        <authorList>
            <person name="Bowman J.P."/>
        </authorList>
    </citation>
    <scope>NUCLEOTIDE SEQUENCE [LARGE SCALE GENOMIC DNA]</scope>
    <source>
        <strain evidence="2 3">JCM 18817</strain>
    </source>
</reference>
<dbReference type="EMBL" id="VORB01000008">
    <property type="protein sequence ID" value="TXC77063.1"/>
    <property type="molecule type" value="Genomic_DNA"/>
</dbReference>
<dbReference type="AlphaFoldDB" id="A0A5C6UUL3"/>
<gene>
    <name evidence="2" type="ORF">FRX97_09370</name>
</gene>
<keyword evidence="1" id="KW-0732">Signal</keyword>
<name>A0A5C6UUL3_9FLAO</name>
<keyword evidence="3" id="KW-1185">Reference proteome</keyword>
<feature type="signal peptide" evidence="1">
    <location>
        <begin position="1"/>
        <end position="27"/>
    </location>
</feature>
<dbReference type="OrthoDB" id="1186563at2"/>
<organism evidence="2 3">
    <name type="scientific">Luteibaculum oceani</name>
    <dbReference type="NCBI Taxonomy" id="1294296"/>
    <lineage>
        <taxon>Bacteria</taxon>
        <taxon>Pseudomonadati</taxon>
        <taxon>Bacteroidota</taxon>
        <taxon>Flavobacteriia</taxon>
        <taxon>Flavobacteriales</taxon>
        <taxon>Luteibaculaceae</taxon>
        <taxon>Luteibaculum</taxon>
    </lineage>
</organism>
<dbReference type="InterPro" id="IPR019861">
    <property type="entry name" value="PorP/SprF_Bacteroidetes"/>
</dbReference>
<accession>A0A5C6UUL3</accession>
<dbReference type="Pfam" id="PF11751">
    <property type="entry name" value="PorP_SprF"/>
    <property type="match status" value="1"/>
</dbReference>
<evidence type="ECO:0000313" key="3">
    <source>
        <dbReference type="Proteomes" id="UP000321168"/>
    </source>
</evidence>
<comment type="caution">
    <text evidence="2">The sequence shown here is derived from an EMBL/GenBank/DDBJ whole genome shotgun (WGS) entry which is preliminary data.</text>
</comment>
<protein>
    <submittedName>
        <fullName evidence="2">Type IX secretion system membrane protein PorP/SprF</fullName>
    </submittedName>
</protein>
<proteinExistence type="predicted"/>
<evidence type="ECO:0000313" key="2">
    <source>
        <dbReference type="EMBL" id="TXC77063.1"/>
    </source>
</evidence>